<dbReference type="RefSeq" id="WP_126659344.1">
    <property type="nucleotide sequence ID" value="NZ_RYYR01000014.1"/>
</dbReference>
<keyword evidence="2" id="KW-0378">Hydrolase</keyword>
<comment type="caution">
    <text evidence="2">The sequence shown here is derived from an EMBL/GenBank/DDBJ whole genome shotgun (WGS) entry which is preliminary data.</text>
</comment>
<reference evidence="2 3" key="1">
    <citation type="submission" date="2018-12" db="EMBL/GenBank/DDBJ databases">
        <title>Lysinibacillus antri sp. nov., isolated from a cave soil.</title>
        <authorList>
            <person name="Narsing Rao M.P."/>
            <person name="Zhang H."/>
            <person name="Dong Z.-Y."/>
            <person name="Niu X.-K."/>
            <person name="Zhang K."/>
            <person name="Fang B.-Z."/>
            <person name="Kang Y.-Q."/>
            <person name="Xiao M."/>
            <person name="Li W.-J."/>
        </authorList>
    </citation>
    <scope>NUCLEOTIDE SEQUENCE [LARGE SCALE GENOMIC DNA]</scope>
    <source>
        <strain evidence="2 3">SYSU K30002</strain>
    </source>
</reference>
<keyword evidence="3" id="KW-1185">Reference proteome</keyword>
<sequence length="255" mass="29115">MKKSKKLLVILMGLGFFISFLPNCNIVMGKSEYKRIVAFGDSNTQGSNWNLYKYNEKTKWVNQIGQTVSVHNAGIAGETTEDAKRRFQKDVLDKKPEVVTIMFGTNDAVLTSKTQAKVSKTQFEKNLNYFVTTLKKQGTQVILMTTIPVVEQKFYQRHDKQLYSQHKGVRAFQNDYNDIVRKVAKEQNVPLVDIYRTIVEKAHGSSDKSLMSSGLIDQTGTHFTPNGANVIYQEVKEQLEVIDEMIRIHELSQKQ</sequence>
<evidence type="ECO:0000313" key="3">
    <source>
        <dbReference type="Proteomes" id="UP000287910"/>
    </source>
</evidence>
<dbReference type="PANTHER" id="PTHR14209:SF19">
    <property type="entry name" value="ISOAMYL ACETATE-HYDROLYZING ESTERASE 1 HOMOLOG"/>
    <property type="match status" value="1"/>
</dbReference>
<accession>A0A3S0R5U2</accession>
<evidence type="ECO:0000259" key="1">
    <source>
        <dbReference type="Pfam" id="PF13472"/>
    </source>
</evidence>
<feature type="domain" description="SGNH hydrolase-type esterase" evidence="1">
    <location>
        <begin position="38"/>
        <end position="228"/>
    </location>
</feature>
<dbReference type="InterPro" id="IPR013830">
    <property type="entry name" value="SGNH_hydro"/>
</dbReference>
<dbReference type="Gene3D" id="3.40.50.1110">
    <property type="entry name" value="SGNH hydrolase"/>
    <property type="match status" value="1"/>
</dbReference>
<dbReference type="InterPro" id="IPR045136">
    <property type="entry name" value="Iah1-like"/>
</dbReference>
<dbReference type="AlphaFoldDB" id="A0A3S0R5U2"/>
<dbReference type="GO" id="GO:0016787">
    <property type="term" value="F:hydrolase activity"/>
    <property type="evidence" value="ECO:0007669"/>
    <property type="project" value="UniProtKB-KW"/>
</dbReference>
<organism evidence="2 3">
    <name type="scientific">Lysinibacillus antri</name>
    <dbReference type="NCBI Taxonomy" id="2498145"/>
    <lineage>
        <taxon>Bacteria</taxon>
        <taxon>Bacillati</taxon>
        <taxon>Bacillota</taxon>
        <taxon>Bacilli</taxon>
        <taxon>Bacillales</taxon>
        <taxon>Bacillaceae</taxon>
        <taxon>Lysinibacillus</taxon>
    </lineage>
</organism>
<dbReference type="PANTHER" id="PTHR14209">
    <property type="entry name" value="ISOAMYL ACETATE-HYDROLYZING ESTERASE 1"/>
    <property type="match status" value="1"/>
</dbReference>
<dbReference type="Pfam" id="PF13472">
    <property type="entry name" value="Lipase_GDSL_2"/>
    <property type="match status" value="1"/>
</dbReference>
<dbReference type="InterPro" id="IPR036514">
    <property type="entry name" value="SGNH_hydro_sf"/>
</dbReference>
<proteinExistence type="predicted"/>
<evidence type="ECO:0000313" key="2">
    <source>
        <dbReference type="EMBL" id="RUL51762.1"/>
    </source>
</evidence>
<name>A0A3S0R5U2_9BACI</name>
<protein>
    <submittedName>
        <fullName evidence="2">SGNH/GDSL hydrolase family protein</fullName>
    </submittedName>
</protein>
<dbReference type="SUPFAM" id="SSF52266">
    <property type="entry name" value="SGNH hydrolase"/>
    <property type="match status" value="1"/>
</dbReference>
<dbReference type="EMBL" id="RYYR01000014">
    <property type="protein sequence ID" value="RUL51762.1"/>
    <property type="molecule type" value="Genomic_DNA"/>
</dbReference>
<dbReference type="Proteomes" id="UP000287910">
    <property type="component" value="Unassembled WGS sequence"/>
</dbReference>
<gene>
    <name evidence="2" type="ORF">EK386_11655</name>
</gene>